<protein>
    <recommendedName>
        <fullName evidence="3">Polyketide cyclase/dehydrase/lipid transport protein</fullName>
    </recommendedName>
</protein>
<keyword evidence="2" id="KW-1185">Reference proteome</keyword>
<dbReference type="EMBL" id="QJKF01000011">
    <property type="protein sequence ID" value="PXX59794.1"/>
    <property type="molecule type" value="Genomic_DNA"/>
</dbReference>
<comment type="caution">
    <text evidence="1">The sequence shown here is derived from an EMBL/GenBank/DDBJ whole genome shotgun (WGS) entry which is preliminary data.</text>
</comment>
<dbReference type="OrthoDB" id="9797595at2"/>
<dbReference type="SUPFAM" id="SSF55961">
    <property type="entry name" value="Bet v1-like"/>
    <property type="match status" value="1"/>
</dbReference>
<dbReference type="Gene3D" id="3.30.530.20">
    <property type="match status" value="1"/>
</dbReference>
<reference evidence="1 2" key="1">
    <citation type="submission" date="2018-05" db="EMBL/GenBank/DDBJ databases">
        <title>Genomic Encyclopedia of Type Strains, Phase IV (KMG-IV): sequencing the most valuable type-strain genomes for metagenomic binning, comparative biology and taxonomic classification.</title>
        <authorList>
            <person name="Goeker M."/>
        </authorList>
    </citation>
    <scope>NUCLEOTIDE SEQUENCE [LARGE SCALE GENOMIC DNA]</scope>
    <source>
        <strain evidence="1 2">DSM 44704</strain>
    </source>
</reference>
<dbReference type="InterPro" id="IPR023393">
    <property type="entry name" value="START-like_dom_sf"/>
</dbReference>
<sequence length="163" mass="17792">MSYLDKAKEQLTDLAQKVTGNSDGNSQTVTIARPRAQVEQFWRDPDALSKVFGDLADVRSTSPTSFTWTPHNAADDSPSWQTRLVAEDGSLRFVDVSSVGKGMELRLTFADAPRDLGTEVTMRVQTPIPDLLTGAATFQALYRARALLQTGEVPSLAHNPSAR</sequence>
<gene>
    <name evidence="1" type="ORF">DFR70_111178</name>
</gene>
<dbReference type="Proteomes" id="UP000247569">
    <property type="component" value="Unassembled WGS sequence"/>
</dbReference>
<proteinExistence type="predicted"/>
<name>A0A318JV34_9NOCA</name>
<organism evidence="1 2">
    <name type="scientific">Nocardia tenerifensis</name>
    <dbReference type="NCBI Taxonomy" id="228006"/>
    <lineage>
        <taxon>Bacteria</taxon>
        <taxon>Bacillati</taxon>
        <taxon>Actinomycetota</taxon>
        <taxon>Actinomycetes</taxon>
        <taxon>Mycobacteriales</taxon>
        <taxon>Nocardiaceae</taxon>
        <taxon>Nocardia</taxon>
    </lineage>
</organism>
<dbReference type="RefSeq" id="WP_040732695.1">
    <property type="nucleotide sequence ID" value="NZ_QJKF01000011.1"/>
</dbReference>
<accession>A0A318JV34</accession>
<dbReference type="AlphaFoldDB" id="A0A318JV34"/>
<evidence type="ECO:0000313" key="1">
    <source>
        <dbReference type="EMBL" id="PXX59794.1"/>
    </source>
</evidence>
<evidence type="ECO:0000313" key="2">
    <source>
        <dbReference type="Proteomes" id="UP000247569"/>
    </source>
</evidence>
<evidence type="ECO:0008006" key="3">
    <source>
        <dbReference type="Google" id="ProtNLM"/>
    </source>
</evidence>